<dbReference type="PANTHER" id="PTHR12757">
    <property type="entry name" value="TUMOR NECROSIS FACTOR INDUCED PROTEIN"/>
    <property type="match status" value="1"/>
</dbReference>
<dbReference type="Pfam" id="PF05527">
    <property type="entry name" value="TNFAIP8"/>
    <property type="match status" value="1"/>
</dbReference>
<dbReference type="Gene3D" id="1.20.1440.160">
    <property type="entry name" value="Tumor necrosis factor alpha-induced protein 8-like"/>
    <property type="match status" value="1"/>
</dbReference>
<dbReference type="EMBL" id="OU963866">
    <property type="protein sequence ID" value="CAH0773118.1"/>
    <property type="molecule type" value="Genomic_DNA"/>
</dbReference>
<dbReference type="KEGG" id="btab:109030642"/>
<dbReference type="FunFam" id="1.20.1440.160:FF:000001">
    <property type="entry name" value="Tumor necrosis factor alpha-induced protein 8-like 1"/>
    <property type="match status" value="1"/>
</dbReference>
<evidence type="ECO:0008006" key="3">
    <source>
        <dbReference type="Google" id="ProtNLM"/>
    </source>
</evidence>
<dbReference type="PANTHER" id="PTHR12757:SF1">
    <property type="entry name" value="PROTEIN SALIVARY GLANDS MARRED"/>
    <property type="match status" value="1"/>
</dbReference>
<proteinExistence type="predicted"/>
<evidence type="ECO:0000313" key="1">
    <source>
        <dbReference type="EMBL" id="CAH0773118.1"/>
    </source>
</evidence>
<protein>
    <recommendedName>
        <fullName evidence="3">Tumor necrosis factor alpha-induced protein 8-like protein</fullName>
    </recommendedName>
</protein>
<reference evidence="1" key="1">
    <citation type="submission" date="2021-12" db="EMBL/GenBank/DDBJ databases">
        <authorList>
            <person name="King R."/>
        </authorList>
    </citation>
    <scope>NUCLEOTIDE SEQUENCE</scope>
</reference>
<dbReference type="InterPro" id="IPR038355">
    <property type="entry name" value="TNFAIP8_sf"/>
</dbReference>
<name>A0A9P0CDX9_BEMTA</name>
<dbReference type="InterPro" id="IPR008477">
    <property type="entry name" value="TNFAIP8-like"/>
</dbReference>
<dbReference type="OrthoDB" id="10055976at2759"/>
<dbReference type="AlphaFoldDB" id="A0A9P0CDX9"/>
<dbReference type="GO" id="GO:0042981">
    <property type="term" value="P:regulation of apoptotic process"/>
    <property type="evidence" value="ECO:0007669"/>
    <property type="project" value="InterPro"/>
</dbReference>
<keyword evidence="2" id="KW-1185">Reference proteome</keyword>
<gene>
    <name evidence="1" type="ORF">BEMITA_LOCUS9642</name>
</gene>
<accession>A0A9P0CDX9</accession>
<evidence type="ECO:0000313" key="2">
    <source>
        <dbReference type="Proteomes" id="UP001152759"/>
    </source>
</evidence>
<dbReference type="Proteomes" id="UP001152759">
    <property type="component" value="Chromosome 5"/>
</dbReference>
<sequence>MADTVKSKDLGIQVQKKIFSRMANKNVAKILIDDVSSNVLDNLHRLAKYHSGNKREAEKLLKNIIKTFIKITVLDRNRSFSDEELKHVERLKSRFRSAAMSVVSFYEVDFSYDRNYLVSVLEEARTALVNLIARHLTDKSVAKVHVIFDFFCSPGFLDRVFHRDSEHRPVLGALVKDLNTLLDQGNL</sequence>
<organism evidence="1 2">
    <name type="scientific">Bemisia tabaci</name>
    <name type="common">Sweetpotato whitefly</name>
    <name type="synonym">Aleurodes tabaci</name>
    <dbReference type="NCBI Taxonomy" id="7038"/>
    <lineage>
        <taxon>Eukaryota</taxon>
        <taxon>Metazoa</taxon>
        <taxon>Ecdysozoa</taxon>
        <taxon>Arthropoda</taxon>
        <taxon>Hexapoda</taxon>
        <taxon>Insecta</taxon>
        <taxon>Pterygota</taxon>
        <taxon>Neoptera</taxon>
        <taxon>Paraneoptera</taxon>
        <taxon>Hemiptera</taxon>
        <taxon>Sternorrhyncha</taxon>
        <taxon>Aleyrodoidea</taxon>
        <taxon>Aleyrodidae</taxon>
        <taxon>Aleyrodinae</taxon>
        <taxon>Bemisia</taxon>
    </lineage>
</organism>
<dbReference type="GO" id="GO:0005737">
    <property type="term" value="C:cytoplasm"/>
    <property type="evidence" value="ECO:0007669"/>
    <property type="project" value="TreeGrafter"/>
</dbReference>